<dbReference type="InterPro" id="IPR017853">
    <property type="entry name" value="GH"/>
</dbReference>
<dbReference type="PROSITE" id="PS51910">
    <property type="entry name" value="GH18_2"/>
    <property type="match status" value="1"/>
</dbReference>
<dbReference type="Gene3D" id="3.20.20.80">
    <property type="entry name" value="Glycosidases"/>
    <property type="match status" value="1"/>
</dbReference>
<keyword evidence="2" id="KW-0326">Glycosidase</keyword>
<evidence type="ECO:0000313" key="5">
    <source>
        <dbReference type="Proteomes" id="UP000664545"/>
    </source>
</evidence>
<keyword evidence="5" id="KW-1185">Reference proteome</keyword>
<dbReference type="AlphaFoldDB" id="A0A939D923"/>
<dbReference type="GO" id="GO:0016798">
    <property type="term" value="F:hydrolase activity, acting on glycosyl bonds"/>
    <property type="evidence" value="ECO:0007669"/>
    <property type="project" value="UniProtKB-KW"/>
</dbReference>
<name>A0A939D923_CLOAM</name>
<dbReference type="RefSeq" id="WP_206582275.1">
    <property type="nucleotide sequence ID" value="NZ_JAFJZZ010000003.1"/>
</dbReference>
<sequence length="339" mass="37683">MEKESILVNGYVYPSISDQLLQAWLPNLSLISTFSYGMTPEGDLIQLNDEKLISAANAQGTGALMVLTPLNAEGRFSNELVSEILENPAAVDNLLNNILQTIKNKGLFGIDFDFEYVAAKNRDQYTDLVSRAAILLNPLGYIVTVALAPKTSEEQVGLLYQGHDYAGMGSAANFVLLMTYEWGYAYGPPMAVAPIDKVRQVLAYGVSQIPPEKILMGIPNYGYDWKLPFIRGETVAEKISNEEAVARAREFGVEIQFDDIAQSPYYYYKKPIAPAEGPPPGQPIQYEEHVVWFEDSRSYAAKMQAIKDFGLTGMSIWEIMSYSQSLIDQINNNFNVAKI</sequence>
<evidence type="ECO:0000256" key="1">
    <source>
        <dbReference type="ARBA" id="ARBA00022801"/>
    </source>
</evidence>
<dbReference type="GO" id="GO:0070492">
    <property type="term" value="F:oligosaccharide binding"/>
    <property type="evidence" value="ECO:0007669"/>
    <property type="project" value="TreeGrafter"/>
</dbReference>
<dbReference type="Proteomes" id="UP000664545">
    <property type="component" value="Unassembled WGS sequence"/>
</dbReference>
<dbReference type="SUPFAM" id="SSF51445">
    <property type="entry name" value="(Trans)glycosidases"/>
    <property type="match status" value="1"/>
</dbReference>
<dbReference type="PANTHER" id="PTHR46066:SF2">
    <property type="entry name" value="CHITINASE DOMAIN-CONTAINING PROTEIN 1"/>
    <property type="match status" value="1"/>
</dbReference>
<dbReference type="Gene3D" id="3.10.50.10">
    <property type="match status" value="1"/>
</dbReference>
<proteinExistence type="predicted"/>
<evidence type="ECO:0000256" key="2">
    <source>
        <dbReference type="ARBA" id="ARBA00023295"/>
    </source>
</evidence>
<evidence type="ECO:0000313" key="4">
    <source>
        <dbReference type="EMBL" id="MBN7773431.1"/>
    </source>
</evidence>
<accession>A0A939D923</accession>
<dbReference type="SMART" id="SM00636">
    <property type="entry name" value="Glyco_18"/>
    <property type="match status" value="1"/>
</dbReference>
<evidence type="ECO:0000259" key="3">
    <source>
        <dbReference type="PROSITE" id="PS51910"/>
    </source>
</evidence>
<dbReference type="GO" id="GO:0005975">
    <property type="term" value="P:carbohydrate metabolic process"/>
    <property type="evidence" value="ECO:0007669"/>
    <property type="project" value="InterPro"/>
</dbReference>
<reference evidence="4" key="1">
    <citation type="submission" date="2021-02" db="EMBL/GenBank/DDBJ databases">
        <title>Abyssanaerobacter marinus gen.nov., sp., nov, anaerobic bacterium isolated from the Onnuri vent field of Indian Ocean and suggestion of Mogibacteriaceae fam. nov., and proposal of reclassification of ambiguous this family's genus member.</title>
        <authorList>
            <person name="Kim Y.J."/>
            <person name="Yang J.-A."/>
        </authorList>
    </citation>
    <scope>NUCLEOTIDE SEQUENCE</scope>
    <source>
        <strain evidence="4">DSM 2634</strain>
    </source>
</reference>
<organism evidence="4 5">
    <name type="scientific">Clostridium aminobutyricum</name>
    <dbReference type="NCBI Taxonomy" id="33953"/>
    <lineage>
        <taxon>Bacteria</taxon>
        <taxon>Bacillati</taxon>
        <taxon>Bacillota</taxon>
        <taxon>Clostridia</taxon>
        <taxon>Eubacteriales</taxon>
        <taxon>Clostridiaceae</taxon>
        <taxon>Clostridium</taxon>
    </lineage>
</organism>
<protein>
    <submittedName>
        <fullName evidence="4">Glycoside hydrolase</fullName>
    </submittedName>
</protein>
<dbReference type="Pfam" id="PF00704">
    <property type="entry name" value="Glyco_hydro_18"/>
    <property type="match status" value="1"/>
</dbReference>
<dbReference type="CDD" id="cd02874">
    <property type="entry name" value="GH18_CFLE_spore_hydrolase"/>
    <property type="match status" value="1"/>
</dbReference>
<dbReference type="InterPro" id="IPR041704">
    <property type="entry name" value="CFLE_GH18"/>
</dbReference>
<dbReference type="InterPro" id="IPR029070">
    <property type="entry name" value="Chitinase_insertion_sf"/>
</dbReference>
<feature type="domain" description="GH18" evidence="3">
    <location>
        <begin position="1"/>
        <end position="337"/>
    </location>
</feature>
<dbReference type="GO" id="GO:0012505">
    <property type="term" value="C:endomembrane system"/>
    <property type="evidence" value="ECO:0007669"/>
    <property type="project" value="TreeGrafter"/>
</dbReference>
<comment type="caution">
    <text evidence="4">The sequence shown here is derived from an EMBL/GenBank/DDBJ whole genome shotgun (WGS) entry which is preliminary data.</text>
</comment>
<gene>
    <name evidence="4" type="ORF">JYB65_08655</name>
</gene>
<dbReference type="EMBL" id="JAFJZZ010000003">
    <property type="protein sequence ID" value="MBN7773431.1"/>
    <property type="molecule type" value="Genomic_DNA"/>
</dbReference>
<dbReference type="InterPro" id="IPR001223">
    <property type="entry name" value="Glyco_hydro18_cat"/>
</dbReference>
<dbReference type="InterPro" id="IPR011583">
    <property type="entry name" value="Chitinase_II/V-like_cat"/>
</dbReference>
<dbReference type="PANTHER" id="PTHR46066">
    <property type="entry name" value="CHITINASE DOMAIN-CONTAINING PROTEIN 1 FAMILY MEMBER"/>
    <property type="match status" value="1"/>
</dbReference>
<keyword evidence="1 4" id="KW-0378">Hydrolase</keyword>
<dbReference type="GO" id="GO:0008061">
    <property type="term" value="F:chitin binding"/>
    <property type="evidence" value="ECO:0007669"/>
    <property type="project" value="InterPro"/>
</dbReference>